<dbReference type="AlphaFoldDB" id="A0A3D5QCM6"/>
<dbReference type="Gene3D" id="3.90.10.10">
    <property type="entry name" value="Cytochrome C3"/>
    <property type="match status" value="1"/>
</dbReference>
<proteinExistence type="predicted"/>
<evidence type="ECO:0000313" key="2">
    <source>
        <dbReference type="Proteomes" id="UP000262325"/>
    </source>
</evidence>
<feature type="non-terminal residue" evidence="1">
    <location>
        <position position="196"/>
    </location>
</feature>
<accession>A0A3D5QCM6</accession>
<dbReference type="Proteomes" id="UP000262325">
    <property type="component" value="Unassembled WGS sequence"/>
</dbReference>
<dbReference type="SUPFAM" id="SSF48695">
    <property type="entry name" value="Multiheme cytochromes"/>
    <property type="match status" value="1"/>
</dbReference>
<reference evidence="1 2" key="1">
    <citation type="journal article" date="2018" name="Nat. Biotechnol.">
        <title>A standardized bacterial taxonomy based on genome phylogeny substantially revises the tree of life.</title>
        <authorList>
            <person name="Parks D.H."/>
            <person name="Chuvochina M."/>
            <person name="Waite D.W."/>
            <person name="Rinke C."/>
            <person name="Skarshewski A."/>
            <person name="Chaumeil P.A."/>
            <person name="Hugenholtz P."/>
        </authorList>
    </citation>
    <scope>NUCLEOTIDE SEQUENCE [LARGE SCALE GENOMIC DNA]</scope>
    <source>
        <strain evidence="1">UBA8672</strain>
    </source>
</reference>
<organism evidence="1 2">
    <name type="scientific">Flexistipes sinusarabici</name>
    <dbReference type="NCBI Taxonomy" id="2352"/>
    <lineage>
        <taxon>Bacteria</taxon>
        <taxon>Pseudomonadati</taxon>
        <taxon>Deferribacterota</taxon>
        <taxon>Deferribacteres</taxon>
        <taxon>Deferribacterales</taxon>
        <taxon>Flexistipitaceae</taxon>
        <taxon>Flexistipes</taxon>
    </lineage>
</organism>
<sequence>MKIINRFFIAFTFTVALFFSVNTYATINILFPKDNQTVAVSDIHIVGISDTDKNVVIEIDGEGYTKSLLPSFSRDGKKQYMLMSILKLDSGKNEITITQGDFQKTIVVDKVESPVVIEDWTEKLSSFHSSGSKKDVCKKCHKFQNIKDCVNCHKDKLLGKWVHKPVKEARCFKCHQRENEFKPAQPFSGTCLSCHN</sequence>
<gene>
    <name evidence="1" type="ORF">DHM44_05050</name>
</gene>
<protein>
    <submittedName>
        <fullName evidence="1">Uncharacterized protein</fullName>
    </submittedName>
</protein>
<evidence type="ECO:0000313" key="1">
    <source>
        <dbReference type="EMBL" id="HCW93029.1"/>
    </source>
</evidence>
<name>A0A3D5QCM6_FLESI</name>
<comment type="caution">
    <text evidence="1">The sequence shown here is derived from an EMBL/GenBank/DDBJ whole genome shotgun (WGS) entry which is preliminary data.</text>
</comment>
<dbReference type="EMBL" id="DPPF01000101">
    <property type="protein sequence ID" value="HCW93029.1"/>
    <property type="molecule type" value="Genomic_DNA"/>
</dbReference>
<dbReference type="InterPro" id="IPR036280">
    <property type="entry name" value="Multihaem_cyt_sf"/>
</dbReference>